<evidence type="ECO:0000313" key="2">
    <source>
        <dbReference type="EMBL" id="MBB3878441.1"/>
    </source>
</evidence>
<proteinExistence type="predicted"/>
<sequence length="188" mass="20748">MGLSTMCTAPPPITAPPAAQAVSFARAIRTDIVNSSHRTAEWRDRAARPGSLHLLPCHHTDQKSFKGQGRYSPWAVRFWDSRTARSQGTGQRQQDHVMRMTRPGDAEFGFRDSGVENRLPLSSSSIFHSLRNIIIKNIITTKCQSLAASGGTDYRRSRPSGGGSEDAVQKCRADGPFGRVVWRRCLIA</sequence>
<gene>
    <name evidence="2" type="ORF">GGR48_000854</name>
</gene>
<organism evidence="2 3">
    <name type="scientific">Sphingomonas pseudosanguinis</name>
    <dbReference type="NCBI Taxonomy" id="413712"/>
    <lineage>
        <taxon>Bacteria</taxon>
        <taxon>Pseudomonadati</taxon>
        <taxon>Pseudomonadota</taxon>
        <taxon>Alphaproteobacteria</taxon>
        <taxon>Sphingomonadales</taxon>
        <taxon>Sphingomonadaceae</taxon>
        <taxon>Sphingomonas</taxon>
    </lineage>
</organism>
<keyword evidence="3" id="KW-1185">Reference proteome</keyword>
<dbReference type="Proteomes" id="UP000538670">
    <property type="component" value="Unassembled WGS sequence"/>
</dbReference>
<evidence type="ECO:0000313" key="3">
    <source>
        <dbReference type="Proteomes" id="UP000538670"/>
    </source>
</evidence>
<comment type="caution">
    <text evidence="2">The sequence shown here is derived from an EMBL/GenBank/DDBJ whole genome shotgun (WGS) entry which is preliminary data.</text>
</comment>
<protein>
    <submittedName>
        <fullName evidence="2">Uncharacterized protein</fullName>
    </submittedName>
</protein>
<accession>A0A7W6AD33</accession>
<name>A0A7W6AD33_9SPHN</name>
<dbReference type="EMBL" id="JACIDH010000002">
    <property type="protein sequence ID" value="MBB3878441.1"/>
    <property type="molecule type" value="Genomic_DNA"/>
</dbReference>
<dbReference type="AlphaFoldDB" id="A0A7W6AD33"/>
<feature type="region of interest" description="Disordered" evidence="1">
    <location>
        <begin position="149"/>
        <end position="170"/>
    </location>
</feature>
<reference evidence="2 3" key="1">
    <citation type="submission" date="2020-08" db="EMBL/GenBank/DDBJ databases">
        <title>Genomic Encyclopedia of Type Strains, Phase IV (KMG-IV): sequencing the most valuable type-strain genomes for metagenomic binning, comparative biology and taxonomic classification.</title>
        <authorList>
            <person name="Goeker M."/>
        </authorList>
    </citation>
    <scope>NUCLEOTIDE SEQUENCE [LARGE SCALE GENOMIC DNA]</scope>
    <source>
        <strain evidence="2 3">DSM 19512</strain>
    </source>
</reference>
<evidence type="ECO:0000256" key="1">
    <source>
        <dbReference type="SAM" id="MobiDB-lite"/>
    </source>
</evidence>